<dbReference type="PROSITE" id="PS51253">
    <property type="entry name" value="HTH_CENPB"/>
    <property type="match status" value="1"/>
</dbReference>
<evidence type="ECO:0000256" key="2">
    <source>
        <dbReference type="ARBA" id="ARBA00023125"/>
    </source>
</evidence>
<dbReference type="InterPro" id="IPR004875">
    <property type="entry name" value="DDE_SF_endonuclease_dom"/>
</dbReference>
<dbReference type="Proteomes" id="UP000266188">
    <property type="component" value="Unassembled WGS sequence"/>
</dbReference>
<evidence type="ECO:0000259" key="4">
    <source>
        <dbReference type="PROSITE" id="PS51253"/>
    </source>
</evidence>
<proteinExistence type="predicted"/>
<protein>
    <submittedName>
        <fullName evidence="5">Pogo transposable element</fullName>
    </submittedName>
</protein>
<dbReference type="PANTHER" id="PTHR19303">
    <property type="entry name" value="TRANSPOSON"/>
    <property type="match status" value="1"/>
</dbReference>
<dbReference type="OrthoDB" id="4491199at2759"/>
<comment type="caution">
    <text evidence="5">The sequence shown here is derived from an EMBL/GenBank/DDBJ whole genome shotgun (WGS) entry which is preliminary data.</text>
</comment>
<evidence type="ECO:0000256" key="1">
    <source>
        <dbReference type="ARBA" id="ARBA00004123"/>
    </source>
</evidence>
<dbReference type="Gene3D" id="1.10.10.60">
    <property type="entry name" value="Homeodomain-like"/>
    <property type="match status" value="1"/>
</dbReference>
<dbReference type="EMBL" id="MVGC01000670">
    <property type="protein sequence ID" value="RJE17921.1"/>
    <property type="molecule type" value="Genomic_DNA"/>
</dbReference>
<keyword evidence="3" id="KW-0539">Nucleus</keyword>
<dbReference type="InterPro" id="IPR050863">
    <property type="entry name" value="CenT-Element_Derived"/>
</dbReference>
<dbReference type="Pfam" id="PF03184">
    <property type="entry name" value="DDE_1"/>
    <property type="match status" value="1"/>
</dbReference>
<comment type="subcellular location">
    <subcellularLocation>
        <location evidence="1">Nucleus</location>
    </subcellularLocation>
</comment>
<keyword evidence="2" id="KW-0238">DNA-binding</keyword>
<keyword evidence="6" id="KW-1185">Reference proteome</keyword>
<gene>
    <name evidence="5" type="ORF">PHISCL_09740</name>
</gene>
<dbReference type="SUPFAM" id="SSF46689">
    <property type="entry name" value="Homeodomain-like"/>
    <property type="match status" value="1"/>
</dbReference>
<evidence type="ECO:0000313" key="5">
    <source>
        <dbReference type="EMBL" id="RJE17921.1"/>
    </source>
</evidence>
<dbReference type="PANTHER" id="PTHR19303:SF62">
    <property type="entry name" value="HTH CENPB-TYPE DOMAIN-CONTAINING PROTEIN-RELATED"/>
    <property type="match status" value="1"/>
</dbReference>
<dbReference type="InterPro" id="IPR009057">
    <property type="entry name" value="Homeodomain-like_sf"/>
</dbReference>
<organism evidence="5 6">
    <name type="scientific">Aspergillus sclerotialis</name>
    <dbReference type="NCBI Taxonomy" id="2070753"/>
    <lineage>
        <taxon>Eukaryota</taxon>
        <taxon>Fungi</taxon>
        <taxon>Dikarya</taxon>
        <taxon>Ascomycota</taxon>
        <taxon>Pezizomycotina</taxon>
        <taxon>Eurotiomycetes</taxon>
        <taxon>Eurotiomycetidae</taxon>
        <taxon>Eurotiales</taxon>
        <taxon>Aspergillaceae</taxon>
        <taxon>Aspergillus</taxon>
        <taxon>Aspergillus subgen. Polypaecilum</taxon>
    </lineage>
</organism>
<dbReference type="Pfam" id="PF03221">
    <property type="entry name" value="HTH_Tnp_Tc5"/>
    <property type="match status" value="1"/>
</dbReference>
<feature type="domain" description="HTH CENPB-type" evidence="4">
    <location>
        <begin position="60"/>
        <end position="132"/>
    </location>
</feature>
<dbReference type="GO" id="GO:0003677">
    <property type="term" value="F:DNA binding"/>
    <property type="evidence" value="ECO:0007669"/>
    <property type="project" value="UniProtKB-KW"/>
</dbReference>
<evidence type="ECO:0000256" key="3">
    <source>
        <dbReference type="ARBA" id="ARBA00023242"/>
    </source>
</evidence>
<sequence length="301" mass="34793">MPPIRNNSAYTRENQEGRLLLAIQALENNKVLTVRHAASIFEVPESTLRTRRRGVTERATTRANSYKLTESEEKSLENWIISMDDRGVAPRHELVRDMANLLLSQRDQAPPQVVGKNWVTNYIKRTPELDSRYSRRRDYQRALYEDPKLIQQWFNLVKKVICTNGIHQDDIYNFDETGFAMGLCSTAKVVTRTGYYGRRAKIQPGNREWVTAIEAISAGGWALPPMIIFKSKTYNAAWFSSQVDYPHNWPIEISDNGWTTNEIGLRWLQNHFIPLTTSRTKGKWRLLILDGHGSYMTAQFD</sequence>
<dbReference type="AlphaFoldDB" id="A0A3A2ZL86"/>
<dbReference type="GO" id="GO:0005634">
    <property type="term" value="C:nucleus"/>
    <property type="evidence" value="ECO:0007669"/>
    <property type="project" value="UniProtKB-SubCell"/>
</dbReference>
<dbReference type="Pfam" id="PF05225">
    <property type="entry name" value="HTH_psq"/>
    <property type="match status" value="1"/>
</dbReference>
<reference evidence="6" key="1">
    <citation type="submission" date="2017-02" db="EMBL/GenBank/DDBJ databases">
        <authorList>
            <person name="Tafer H."/>
            <person name="Lopandic K."/>
        </authorList>
    </citation>
    <scope>NUCLEOTIDE SEQUENCE [LARGE SCALE GENOMIC DNA]</scope>
    <source>
        <strain evidence="6">CBS 366.77</strain>
    </source>
</reference>
<name>A0A3A2ZL86_9EURO</name>
<dbReference type="InterPro" id="IPR006600">
    <property type="entry name" value="HTH_CenpB_DNA-bd_dom"/>
</dbReference>
<dbReference type="InterPro" id="IPR007889">
    <property type="entry name" value="HTH_Psq"/>
</dbReference>
<accession>A0A3A2ZL86</accession>
<dbReference type="STRING" id="2070753.A0A3A2ZL86"/>
<evidence type="ECO:0000313" key="6">
    <source>
        <dbReference type="Proteomes" id="UP000266188"/>
    </source>
</evidence>
<dbReference type="SMART" id="SM00674">
    <property type="entry name" value="CENPB"/>
    <property type="match status" value="1"/>
</dbReference>